<reference evidence="1" key="1">
    <citation type="journal article" date="2014" name="Front. Microbiol.">
        <title>High frequency of phylogenetically diverse reductive dehalogenase-homologous genes in deep subseafloor sedimentary metagenomes.</title>
        <authorList>
            <person name="Kawai M."/>
            <person name="Futagami T."/>
            <person name="Toyoda A."/>
            <person name="Takaki Y."/>
            <person name="Nishi S."/>
            <person name="Hori S."/>
            <person name="Arai W."/>
            <person name="Tsubouchi T."/>
            <person name="Morono Y."/>
            <person name="Uchiyama I."/>
            <person name="Ito T."/>
            <person name="Fujiyama A."/>
            <person name="Inagaki F."/>
            <person name="Takami H."/>
        </authorList>
    </citation>
    <scope>NUCLEOTIDE SEQUENCE</scope>
    <source>
        <strain evidence="1">Expedition CK06-06</strain>
    </source>
</reference>
<comment type="caution">
    <text evidence="1">The sequence shown here is derived from an EMBL/GenBank/DDBJ whole genome shotgun (WGS) entry which is preliminary data.</text>
</comment>
<dbReference type="AlphaFoldDB" id="X1KF32"/>
<proteinExistence type="predicted"/>
<organism evidence="1">
    <name type="scientific">marine sediment metagenome</name>
    <dbReference type="NCBI Taxonomy" id="412755"/>
    <lineage>
        <taxon>unclassified sequences</taxon>
        <taxon>metagenomes</taxon>
        <taxon>ecological metagenomes</taxon>
    </lineage>
</organism>
<name>X1KF32_9ZZZZ</name>
<dbReference type="EMBL" id="BARU01046655">
    <property type="protein sequence ID" value="GAH92245.1"/>
    <property type="molecule type" value="Genomic_DNA"/>
</dbReference>
<feature type="non-terminal residue" evidence="1">
    <location>
        <position position="32"/>
    </location>
</feature>
<evidence type="ECO:0000313" key="1">
    <source>
        <dbReference type="EMBL" id="GAH92245.1"/>
    </source>
</evidence>
<gene>
    <name evidence="1" type="ORF">S03H2_70272</name>
</gene>
<protein>
    <submittedName>
        <fullName evidence="1">Uncharacterized protein</fullName>
    </submittedName>
</protein>
<sequence>MAKALYYRKRITYNNPQRIMRGWESRVPSLLL</sequence>
<accession>X1KF32</accession>